<sequence length="542" mass="62933">MELLKSASHKPTNMECVKEECEDVHIPDPCTVKDEETEEQIDCTPVKEETQDVKDEEEDEEQLIDPESTQTSLSCTETHNKRFKRRRLQTKPGFKCSQCGKSFSREGHLESHMRIHTGETPFTCKQCGKRFNQKGNLYSHMKIHSGESPFRCQQCGKSFNQKGNLKLHMRIHTGECPFTCKHCDKSFSLKGNLMNHMKTHSGERSFACRRCGKSFTQNKTLKSHMKVHEGDQCGVCSRHRSSCSDAKCSNRHLRTKHEEKQTVECSEMGISDDQRLTSDDREKPFQCQQCPRSFRLKRFLQLHLRIHTGEKPFVCRHCGETYTHQGNFKVHVRMHTEERPFICPHCGKHFHHQGNLRSHMRLHTREKPYPCPLCGESFVYSTHLKTHLEFHSERGKSHMLKREYVNEPSSQSEDSRFICDCCGRNFLSRYHLEVHQICRGDDRPHVCCFCSMSFKWIGNLKAHMRWHGSVKAAAGVIRRPLIHSDAKTDEESGKLKRGTCETSTEAERREKNGEKLYYCSTCGMSFSTCIYLLAHKKKHCPK</sequence>
<dbReference type="RefSeq" id="XP_073776074.1">
    <property type="nucleotide sequence ID" value="XM_073919973.1"/>
</dbReference>
<name>A0AC58H257_DANRE</name>
<keyword evidence="1" id="KW-1185">Reference proteome</keyword>
<evidence type="ECO:0000313" key="2">
    <source>
        <dbReference type="RefSeq" id="XP_073776074.1"/>
    </source>
</evidence>
<dbReference type="Proteomes" id="UP000000437">
    <property type="component" value="Chromosome 2"/>
</dbReference>
<protein>
    <submittedName>
        <fullName evidence="2">Uncharacterized protein isoform X1</fullName>
    </submittedName>
</protein>
<organism evidence="1 2">
    <name type="scientific">Danio rerio</name>
    <name type="common">Zebrafish</name>
    <name type="synonym">Brachydanio rerio</name>
    <dbReference type="NCBI Taxonomy" id="7955"/>
    <lineage>
        <taxon>Eukaryota</taxon>
        <taxon>Metazoa</taxon>
        <taxon>Chordata</taxon>
        <taxon>Craniata</taxon>
        <taxon>Vertebrata</taxon>
        <taxon>Euteleostomi</taxon>
        <taxon>Actinopterygii</taxon>
        <taxon>Neopterygii</taxon>
        <taxon>Teleostei</taxon>
        <taxon>Ostariophysi</taxon>
        <taxon>Cypriniformes</taxon>
        <taxon>Danionidae</taxon>
        <taxon>Danioninae</taxon>
        <taxon>Danio</taxon>
    </lineage>
</organism>
<reference evidence="2" key="1">
    <citation type="submission" date="2025-08" db="UniProtKB">
        <authorList>
            <consortium name="RefSeq"/>
        </authorList>
    </citation>
    <scope>IDENTIFICATION</scope>
    <source>
        <strain evidence="2">Tuebingen</strain>
        <tissue evidence="2">Fibroblasts and whole tissue</tissue>
    </source>
</reference>
<evidence type="ECO:0000313" key="1">
    <source>
        <dbReference type="Proteomes" id="UP000000437"/>
    </source>
</evidence>
<accession>A0AC58H257</accession>
<gene>
    <name evidence="2" type="primary">si:ch211-241e1.5</name>
    <name evidence="2" type="synonym">fi43c02</name>
    <name evidence="2" type="synonym">wu:fi43c02</name>
</gene>
<proteinExistence type="predicted"/>